<accession>A0ABV7ZZJ0</accession>
<protein>
    <submittedName>
        <fullName evidence="2">Uncharacterized protein</fullName>
    </submittedName>
</protein>
<sequence length="362" mass="37962">MSRIMSLSLAGAAGILFTACASKPPAPQYDSNLSATEQAPLFITAASTRSVDSVQRVAVTSCNVMFADVSSATASTGGGIFDDTNRAEASVSVIYSLKGLDNNQLQRLADDVCADAEAQLAEAGYDVVPRSALAGVETFQELQTAGRESPYEYKMGASTYKVFARSGESVFDERYIGTAAGLGQAFRAAAGGSAWQLEAVTLETLEASGVNINIMLDFAALTSSGQGASGGGFVSRDTAEVSGEVRLSAAGELAFKPFSQLDCWNRFGNRECMVNANHIARFSNHWPVVIPQTFYTDVVDATTTGDAVAGAVTSALAFLGGGTSRDITRYDVNAIPARYAEISRLASQAFVEMAVTQAATFK</sequence>
<keyword evidence="1" id="KW-0732">Signal</keyword>
<proteinExistence type="predicted"/>
<feature type="signal peptide" evidence="1">
    <location>
        <begin position="1"/>
        <end position="21"/>
    </location>
</feature>
<dbReference type="Proteomes" id="UP001595617">
    <property type="component" value="Unassembled WGS sequence"/>
</dbReference>
<dbReference type="RefSeq" id="WP_380694813.1">
    <property type="nucleotide sequence ID" value="NZ_JBHRYR010000002.1"/>
</dbReference>
<reference evidence="3" key="1">
    <citation type="journal article" date="2019" name="Int. J. Syst. Evol. Microbiol.">
        <title>The Global Catalogue of Microorganisms (GCM) 10K type strain sequencing project: providing services to taxonomists for standard genome sequencing and annotation.</title>
        <authorList>
            <consortium name="The Broad Institute Genomics Platform"/>
            <consortium name="The Broad Institute Genome Sequencing Center for Infectious Disease"/>
            <person name="Wu L."/>
            <person name="Ma J."/>
        </authorList>
    </citation>
    <scope>NUCLEOTIDE SEQUENCE [LARGE SCALE GENOMIC DNA]</scope>
    <source>
        <strain evidence="3">IBRC 10765</strain>
    </source>
</reference>
<evidence type="ECO:0000256" key="1">
    <source>
        <dbReference type="SAM" id="SignalP"/>
    </source>
</evidence>
<name>A0ABV7ZZJ0_9GAMM</name>
<evidence type="ECO:0000313" key="2">
    <source>
        <dbReference type="EMBL" id="MFC3852562.1"/>
    </source>
</evidence>
<dbReference type="PROSITE" id="PS51257">
    <property type="entry name" value="PROKAR_LIPOPROTEIN"/>
    <property type="match status" value="1"/>
</dbReference>
<gene>
    <name evidence="2" type="ORF">ACFOOG_06925</name>
</gene>
<organism evidence="2 3">
    <name type="scientific">Saccharospirillum mangrovi</name>
    <dbReference type="NCBI Taxonomy" id="2161747"/>
    <lineage>
        <taxon>Bacteria</taxon>
        <taxon>Pseudomonadati</taxon>
        <taxon>Pseudomonadota</taxon>
        <taxon>Gammaproteobacteria</taxon>
        <taxon>Oceanospirillales</taxon>
        <taxon>Saccharospirillaceae</taxon>
        <taxon>Saccharospirillum</taxon>
    </lineage>
</organism>
<keyword evidence="3" id="KW-1185">Reference proteome</keyword>
<dbReference type="EMBL" id="JBHRYR010000002">
    <property type="protein sequence ID" value="MFC3852562.1"/>
    <property type="molecule type" value="Genomic_DNA"/>
</dbReference>
<evidence type="ECO:0000313" key="3">
    <source>
        <dbReference type="Proteomes" id="UP001595617"/>
    </source>
</evidence>
<comment type="caution">
    <text evidence="2">The sequence shown here is derived from an EMBL/GenBank/DDBJ whole genome shotgun (WGS) entry which is preliminary data.</text>
</comment>
<feature type="chain" id="PRO_5045416582" evidence="1">
    <location>
        <begin position="22"/>
        <end position="362"/>
    </location>
</feature>